<dbReference type="Proteomes" id="UP000249363">
    <property type="component" value="Unassembled WGS sequence"/>
</dbReference>
<dbReference type="OrthoDB" id="6612291at2759"/>
<dbReference type="RefSeq" id="XP_040738117.1">
    <property type="nucleotide sequence ID" value="XM_040882550.1"/>
</dbReference>
<sequence>MDFITPYNINPDEGNLGAKIDFVFFGLGIIASIFVFLCVLETKALKFDEVSKFTATIMSNPRKFQEAIAEYRSRGQSVNKNFAPKFISCENARERIIFE</sequence>
<organism evidence="2 3">
    <name type="scientific">Talaromyces amestolkiae</name>
    <dbReference type="NCBI Taxonomy" id="1196081"/>
    <lineage>
        <taxon>Eukaryota</taxon>
        <taxon>Fungi</taxon>
        <taxon>Dikarya</taxon>
        <taxon>Ascomycota</taxon>
        <taxon>Pezizomycotina</taxon>
        <taxon>Eurotiomycetes</taxon>
        <taxon>Eurotiomycetidae</taxon>
        <taxon>Eurotiales</taxon>
        <taxon>Trichocomaceae</taxon>
        <taxon>Talaromyces</taxon>
        <taxon>Talaromyces sect. Talaromyces</taxon>
    </lineage>
</organism>
<protein>
    <submittedName>
        <fullName evidence="2">Uncharacterized protein</fullName>
    </submittedName>
</protein>
<keyword evidence="1" id="KW-0812">Transmembrane</keyword>
<evidence type="ECO:0000313" key="2">
    <source>
        <dbReference type="EMBL" id="RAO73603.1"/>
    </source>
</evidence>
<gene>
    <name evidence="2" type="ORF">BHQ10_009615</name>
</gene>
<dbReference type="AlphaFoldDB" id="A0A364LCU2"/>
<comment type="caution">
    <text evidence="2">The sequence shown here is derived from an EMBL/GenBank/DDBJ whole genome shotgun (WGS) entry which is preliminary data.</text>
</comment>
<keyword evidence="3" id="KW-1185">Reference proteome</keyword>
<reference evidence="2 3" key="1">
    <citation type="journal article" date="2017" name="Biotechnol. Biofuels">
        <title>Differential beta-glucosidase expression as a function of carbon source availability in Talaromyces amestolkiae: a genomic and proteomic approach.</title>
        <authorList>
            <person name="de Eugenio L.I."/>
            <person name="Mendez-Liter J.A."/>
            <person name="Nieto-Dominguez M."/>
            <person name="Alonso L."/>
            <person name="Gil-Munoz J."/>
            <person name="Barriuso J."/>
            <person name="Prieto A."/>
            <person name="Martinez M.J."/>
        </authorList>
    </citation>
    <scope>NUCLEOTIDE SEQUENCE [LARGE SCALE GENOMIC DNA]</scope>
    <source>
        <strain evidence="2 3">CIB</strain>
    </source>
</reference>
<evidence type="ECO:0000256" key="1">
    <source>
        <dbReference type="SAM" id="Phobius"/>
    </source>
</evidence>
<feature type="transmembrane region" description="Helical" evidence="1">
    <location>
        <begin position="20"/>
        <end position="40"/>
    </location>
</feature>
<keyword evidence="1" id="KW-1133">Transmembrane helix</keyword>
<dbReference type="EMBL" id="MIKG01000025">
    <property type="protein sequence ID" value="RAO73603.1"/>
    <property type="molecule type" value="Genomic_DNA"/>
</dbReference>
<name>A0A364LCU2_TALAM</name>
<accession>A0A364LCU2</accession>
<keyword evidence="1" id="KW-0472">Membrane</keyword>
<evidence type="ECO:0000313" key="3">
    <source>
        <dbReference type="Proteomes" id="UP000249363"/>
    </source>
</evidence>
<dbReference type="GeneID" id="63798829"/>
<proteinExistence type="predicted"/>